<dbReference type="EMBL" id="CP150845">
    <property type="protein sequence ID" value="WYZ18384.1"/>
    <property type="molecule type" value="Genomic_DNA"/>
</dbReference>
<dbReference type="PANTHER" id="PTHR31157:SF1">
    <property type="entry name" value="SCP DOMAIN-CONTAINING PROTEIN"/>
    <property type="match status" value="1"/>
</dbReference>
<evidence type="ECO:0000313" key="4">
    <source>
        <dbReference type="Proteomes" id="UP001623852"/>
    </source>
</evidence>
<dbReference type="PROSITE" id="PS51257">
    <property type="entry name" value="PROKAR_LIPOPROTEIN"/>
    <property type="match status" value="1"/>
</dbReference>
<dbReference type="RefSeq" id="WP_232678629.1">
    <property type="nucleotide sequence ID" value="NZ_CP150845.1"/>
</dbReference>
<accession>A0ABZ2UAB4</accession>
<organism evidence="3 4">
    <name type="scientific">Flavobacterium soyae</name>
    <dbReference type="NCBI Taxonomy" id="2903098"/>
    <lineage>
        <taxon>Bacteria</taxon>
        <taxon>Pseudomonadati</taxon>
        <taxon>Bacteroidota</taxon>
        <taxon>Flavobacteriia</taxon>
        <taxon>Flavobacteriales</taxon>
        <taxon>Flavobacteriaceae</taxon>
        <taxon>Flavobacterium</taxon>
    </lineage>
</organism>
<reference evidence="3 4" key="1">
    <citation type="submission" date="2024-03" db="EMBL/GenBank/DDBJ databases">
        <title>Flavobacterium soyae.</title>
        <authorList>
            <person name="Zheng W."/>
        </authorList>
    </citation>
    <scope>NUCLEOTIDE SEQUENCE [LARGE SCALE GENOMIC DNA]</scope>
    <source>
        <strain evidence="3 4">55</strain>
    </source>
</reference>
<feature type="domain" description="SCP" evidence="2">
    <location>
        <begin position="39"/>
        <end position="149"/>
    </location>
</feature>
<dbReference type="Proteomes" id="UP001623852">
    <property type="component" value="Chromosome"/>
</dbReference>
<keyword evidence="4" id="KW-1185">Reference proteome</keyword>
<proteinExistence type="predicted"/>
<gene>
    <name evidence="3" type="ORF">AABD74_14570</name>
</gene>
<dbReference type="SUPFAM" id="SSF55797">
    <property type="entry name" value="PR-1-like"/>
    <property type="match status" value="1"/>
</dbReference>
<dbReference type="PANTHER" id="PTHR31157">
    <property type="entry name" value="SCP DOMAIN-CONTAINING PROTEIN"/>
    <property type="match status" value="1"/>
</dbReference>
<dbReference type="Gene3D" id="3.40.33.10">
    <property type="entry name" value="CAP"/>
    <property type="match status" value="1"/>
</dbReference>
<evidence type="ECO:0000256" key="1">
    <source>
        <dbReference type="SAM" id="SignalP"/>
    </source>
</evidence>
<dbReference type="CDD" id="cd05379">
    <property type="entry name" value="CAP_bacterial"/>
    <property type="match status" value="1"/>
</dbReference>
<evidence type="ECO:0000313" key="3">
    <source>
        <dbReference type="EMBL" id="WYZ18384.1"/>
    </source>
</evidence>
<feature type="signal peptide" evidence="1">
    <location>
        <begin position="1"/>
        <end position="23"/>
    </location>
</feature>
<dbReference type="InterPro" id="IPR035940">
    <property type="entry name" value="CAP_sf"/>
</dbReference>
<sequence>MFPKHAVYILLTFLLFISCSSDNDDTIDDTDVTDSVLIEINKLRATGCKCGTDDMPPVPALVSNSLLAKTAVNYAHEMNTRNFFSHISPEGTSPIQRAAAAGYTGKYVGEVIARNYSTPAEVVTGWKNSEDHCKAMMSSTYVEMGAGKSGNIWVANLGQ</sequence>
<dbReference type="Pfam" id="PF00188">
    <property type="entry name" value="CAP"/>
    <property type="match status" value="1"/>
</dbReference>
<feature type="chain" id="PRO_5045073882" evidence="1">
    <location>
        <begin position="24"/>
        <end position="159"/>
    </location>
</feature>
<name>A0ABZ2UAB4_9FLAO</name>
<dbReference type="InterPro" id="IPR014044">
    <property type="entry name" value="CAP_dom"/>
</dbReference>
<evidence type="ECO:0000259" key="2">
    <source>
        <dbReference type="Pfam" id="PF00188"/>
    </source>
</evidence>
<keyword evidence="1" id="KW-0732">Signal</keyword>
<protein>
    <submittedName>
        <fullName evidence="3">CAP domain-containing protein</fullName>
    </submittedName>
</protein>